<organism evidence="2 3">
    <name type="scientific">Pseudomonas anguilliseptica</name>
    <dbReference type="NCBI Taxonomy" id="53406"/>
    <lineage>
        <taxon>Bacteria</taxon>
        <taxon>Pseudomonadati</taxon>
        <taxon>Pseudomonadota</taxon>
        <taxon>Gammaproteobacteria</taxon>
        <taxon>Pseudomonadales</taxon>
        <taxon>Pseudomonadaceae</taxon>
        <taxon>Pseudomonas</taxon>
    </lineage>
</organism>
<dbReference type="Proteomes" id="UP000242849">
    <property type="component" value="Unassembled WGS sequence"/>
</dbReference>
<protein>
    <submittedName>
        <fullName evidence="2">Peptidase inhibitor I78 family protein</fullName>
    </submittedName>
</protein>
<dbReference type="Gene3D" id="3.30.10.10">
    <property type="entry name" value="Trypsin Inhibitor V, subunit A"/>
    <property type="match status" value="1"/>
</dbReference>
<gene>
    <name evidence="2" type="ORF">SAMN05421553_0051</name>
</gene>
<dbReference type="Pfam" id="PF11720">
    <property type="entry name" value="Inhibitor_I78"/>
    <property type="match status" value="1"/>
</dbReference>
<evidence type="ECO:0000313" key="3">
    <source>
        <dbReference type="Proteomes" id="UP000242849"/>
    </source>
</evidence>
<accession>A0A1H4NDV8</accession>
<sequence>MALRHALASLSLLTLLAGCSSQQPAQQAAEISGDCNVEQVHGVLGQTASSELIEQVQQQANAKTLRVLAPGDAATMDYNPQRLNIDIDESEVIIRLTCG</sequence>
<feature type="chain" id="PRO_5017232897" evidence="1">
    <location>
        <begin position="26"/>
        <end position="99"/>
    </location>
</feature>
<dbReference type="AlphaFoldDB" id="A0A1H4NDV8"/>
<evidence type="ECO:0000313" key="2">
    <source>
        <dbReference type="EMBL" id="SEB93520.1"/>
    </source>
</evidence>
<keyword evidence="1" id="KW-0732">Signal</keyword>
<dbReference type="PANTHER" id="PTHR39600">
    <property type="entry name" value="PEPTIDASE INHIBITOR I78 FAMILY PROTEIN"/>
    <property type="match status" value="1"/>
</dbReference>
<proteinExistence type="predicted"/>
<dbReference type="InterPro" id="IPR021719">
    <property type="entry name" value="Prot_inh_I78"/>
</dbReference>
<dbReference type="STRING" id="53406.SAMN05421553_0051"/>
<keyword evidence="3" id="KW-1185">Reference proteome</keyword>
<reference evidence="3" key="1">
    <citation type="submission" date="2016-10" db="EMBL/GenBank/DDBJ databases">
        <authorList>
            <person name="Varghese N."/>
            <person name="Submissions S."/>
        </authorList>
    </citation>
    <scope>NUCLEOTIDE SEQUENCE [LARGE SCALE GENOMIC DNA]</scope>
    <source>
        <strain evidence="3">DSM 12111</strain>
    </source>
</reference>
<dbReference type="RefSeq" id="WP_090375292.1">
    <property type="nucleotide sequence ID" value="NZ_CP156749.1"/>
</dbReference>
<dbReference type="PANTHER" id="PTHR39600:SF1">
    <property type="entry name" value="PEPTIDASE INHIBITOR I78 FAMILY PROTEIN"/>
    <property type="match status" value="1"/>
</dbReference>
<feature type="signal peptide" evidence="1">
    <location>
        <begin position="1"/>
        <end position="25"/>
    </location>
</feature>
<dbReference type="EMBL" id="FNSC01000001">
    <property type="protein sequence ID" value="SEB93520.1"/>
    <property type="molecule type" value="Genomic_DNA"/>
</dbReference>
<dbReference type="PROSITE" id="PS51257">
    <property type="entry name" value="PROKAR_LIPOPROTEIN"/>
    <property type="match status" value="1"/>
</dbReference>
<dbReference type="OrthoDB" id="7917348at2"/>
<evidence type="ECO:0000256" key="1">
    <source>
        <dbReference type="SAM" id="SignalP"/>
    </source>
</evidence>
<name>A0A1H4NDV8_PSEAG</name>